<evidence type="ECO:0000313" key="1">
    <source>
        <dbReference type="EMBL" id="OJJ35419.1"/>
    </source>
</evidence>
<organism evidence="1 2">
    <name type="scientific">Aspergillus wentii DTO 134E9</name>
    <dbReference type="NCBI Taxonomy" id="1073089"/>
    <lineage>
        <taxon>Eukaryota</taxon>
        <taxon>Fungi</taxon>
        <taxon>Dikarya</taxon>
        <taxon>Ascomycota</taxon>
        <taxon>Pezizomycotina</taxon>
        <taxon>Eurotiomycetes</taxon>
        <taxon>Eurotiomycetidae</taxon>
        <taxon>Eurotiales</taxon>
        <taxon>Aspergillaceae</taxon>
        <taxon>Aspergillus</taxon>
        <taxon>Aspergillus subgen. Cremei</taxon>
    </lineage>
</organism>
<proteinExistence type="predicted"/>
<dbReference type="GeneID" id="63753346"/>
<protein>
    <recommendedName>
        <fullName evidence="3">F-box domain-containing protein</fullName>
    </recommendedName>
</protein>
<name>A0A1L9RKF6_ASPWE</name>
<dbReference type="AlphaFoldDB" id="A0A1L9RKF6"/>
<dbReference type="EMBL" id="KV878212">
    <property type="protein sequence ID" value="OJJ35419.1"/>
    <property type="molecule type" value="Genomic_DNA"/>
</dbReference>
<dbReference type="SUPFAM" id="SSF82171">
    <property type="entry name" value="DPP6 N-terminal domain-like"/>
    <property type="match status" value="1"/>
</dbReference>
<dbReference type="CDD" id="cd09917">
    <property type="entry name" value="F-box_SF"/>
    <property type="match status" value="1"/>
</dbReference>
<dbReference type="OrthoDB" id="5126814at2759"/>
<dbReference type="InterPro" id="IPR036047">
    <property type="entry name" value="F-box-like_dom_sf"/>
</dbReference>
<dbReference type="VEuPathDB" id="FungiDB:ASPWEDRAFT_508022"/>
<sequence length="534" mass="59191">MATTLPSELVQLILLFTDAETYHSARVACSHWRHAASVPFMLKTILEQTPMSLPPIHLAEEEAWNTSFNQIANLNLLGQRNHITKTVSNREIPQGCTTTTALELSSDGKKLVALKGARVMIFDFGNESHHFEFALAQSLYPLWTSVCRALTTGGMGGFAVNQRSAKHQLAVSTNGNLVAVGLGKTIQIYDVSSKESIASPAEYIIGESEAVFLSTPGPNYQEPDGVIESLEFADNDTLLRVVTGKETTANRPNRVQYLGNPSSMTNNQSGLNYWQTNINRIYLDSFALALSFREHDDEKTAFKGLRLLPQTSHQDSQQPAPDSRFFISALQTTDTNEYCIAHVPISTTPQTITIHHRLLSKRSYIGPQAWNNTHPLDQLKLMETITSDKDMISHNLHMAEDRWDHTNLPAATVSCPVMAASDDQKLMVVYEAGAGHSYRFSMGGALYVYSLERYTPVWCGGEETISASALTDDKSTDSLQSWSYLLDIIDVDVDSLRVQKTSSLESSRQGGNGYLNSYTVTAVTEKQVLEWRLN</sequence>
<keyword evidence="2" id="KW-1185">Reference proteome</keyword>
<dbReference type="SUPFAM" id="SSF81383">
    <property type="entry name" value="F-box domain"/>
    <property type="match status" value="1"/>
</dbReference>
<evidence type="ECO:0000313" key="2">
    <source>
        <dbReference type="Proteomes" id="UP000184383"/>
    </source>
</evidence>
<reference evidence="2" key="1">
    <citation type="journal article" date="2017" name="Genome Biol.">
        <title>Comparative genomics reveals high biological diversity and specific adaptations in the industrially and medically important fungal genus Aspergillus.</title>
        <authorList>
            <person name="de Vries R.P."/>
            <person name="Riley R."/>
            <person name="Wiebenga A."/>
            <person name="Aguilar-Osorio G."/>
            <person name="Amillis S."/>
            <person name="Uchima C.A."/>
            <person name="Anderluh G."/>
            <person name="Asadollahi M."/>
            <person name="Askin M."/>
            <person name="Barry K."/>
            <person name="Battaglia E."/>
            <person name="Bayram O."/>
            <person name="Benocci T."/>
            <person name="Braus-Stromeyer S.A."/>
            <person name="Caldana C."/>
            <person name="Canovas D."/>
            <person name="Cerqueira G.C."/>
            <person name="Chen F."/>
            <person name="Chen W."/>
            <person name="Choi C."/>
            <person name="Clum A."/>
            <person name="Dos Santos R.A."/>
            <person name="Damasio A.R."/>
            <person name="Diallinas G."/>
            <person name="Emri T."/>
            <person name="Fekete E."/>
            <person name="Flipphi M."/>
            <person name="Freyberg S."/>
            <person name="Gallo A."/>
            <person name="Gournas C."/>
            <person name="Habgood R."/>
            <person name="Hainaut M."/>
            <person name="Harispe M.L."/>
            <person name="Henrissat B."/>
            <person name="Hilden K.S."/>
            <person name="Hope R."/>
            <person name="Hossain A."/>
            <person name="Karabika E."/>
            <person name="Karaffa L."/>
            <person name="Karanyi Z."/>
            <person name="Krasevec N."/>
            <person name="Kuo A."/>
            <person name="Kusch H."/>
            <person name="LaButti K."/>
            <person name="Lagendijk E.L."/>
            <person name="Lapidus A."/>
            <person name="Levasseur A."/>
            <person name="Lindquist E."/>
            <person name="Lipzen A."/>
            <person name="Logrieco A.F."/>
            <person name="MacCabe A."/>
            <person name="Maekelae M.R."/>
            <person name="Malavazi I."/>
            <person name="Melin P."/>
            <person name="Meyer V."/>
            <person name="Mielnichuk N."/>
            <person name="Miskei M."/>
            <person name="Molnar A.P."/>
            <person name="Mule G."/>
            <person name="Ngan C.Y."/>
            <person name="Orejas M."/>
            <person name="Orosz E."/>
            <person name="Ouedraogo J.P."/>
            <person name="Overkamp K.M."/>
            <person name="Park H.-S."/>
            <person name="Perrone G."/>
            <person name="Piumi F."/>
            <person name="Punt P.J."/>
            <person name="Ram A.F."/>
            <person name="Ramon A."/>
            <person name="Rauscher S."/>
            <person name="Record E."/>
            <person name="Riano-Pachon D.M."/>
            <person name="Robert V."/>
            <person name="Roehrig J."/>
            <person name="Ruller R."/>
            <person name="Salamov A."/>
            <person name="Salih N.S."/>
            <person name="Samson R.A."/>
            <person name="Sandor E."/>
            <person name="Sanguinetti M."/>
            <person name="Schuetze T."/>
            <person name="Sepcic K."/>
            <person name="Shelest E."/>
            <person name="Sherlock G."/>
            <person name="Sophianopoulou V."/>
            <person name="Squina F.M."/>
            <person name="Sun H."/>
            <person name="Susca A."/>
            <person name="Todd R.B."/>
            <person name="Tsang A."/>
            <person name="Unkles S.E."/>
            <person name="van de Wiele N."/>
            <person name="van Rossen-Uffink D."/>
            <person name="Oliveira J.V."/>
            <person name="Vesth T.C."/>
            <person name="Visser J."/>
            <person name="Yu J.-H."/>
            <person name="Zhou M."/>
            <person name="Andersen M.R."/>
            <person name="Archer D.B."/>
            <person name="Baker S.E."/>
            <person name="Benoit I."/>
            <person name="Brakhage A.A."/>
            <person name="Braus G.H."/>
            <person name="Fischer R."/>
            <person name="Frisvad J.C."/>
            <person name="Goldman G.H."/>
            <person name="Houbraken J."/>
            <person name="Oakley B."/>
            <person name="Pocsi I."/>
            <person name="Scazzocchio C."/>
            <person name="Seiboth B."/>
            <person name="vanKuyk P.A."/>
            <person name="Wortman J."/>
            <person name="Dyer P.S."/>
            <person name="Grigoriev I.V."/>
        </authorList>
    </citation>
    <scope>NUCLEOTIDE SEQUENCE [LARGE SCALE GENOMIC DNA]</scope>
    <source>
        <strain evidence="2">DTO 134E9</strain>
    </source>
</reference>
<gene>
    <name evidence="1" type="ORF">ASPWEDRAFT_508022</name>
</gene>
<evidence type="ECO:0008006" key="3">
    <source>
        <dbReference type="Google" id="ProtNLM"/>
    </source>
</evidence>
<dbReference type="Proteomes" id="UP000184383">
    <property type="component" value="Unassembled WGS sequence"/>
</dbReference>
<accession>A0A1L9RKF6</accession>
<dbReference type="RefSeq" id="XP_040689095.1">
    <property type="nucleotide sequence ID" value="XM_040837498.1"/>
</dbReference>